<dbReference type="AlphaFoldDB" id="A0A2M4DB54"/>
<feature type="chain" id="PRO_5014818132" evidence="1">
    <location>
        <begin position="20"/>
        <end position="98"/>
    </location>
</feature>
<protein>
    <submittedName>
        <fullName evidence="2">Putative secreted protein</fullName>
    </submittedName>
</protein>
<proteinExistence type="predicted"/>
<feature type="signal peptide" evidence="1">
    <location>
        <begin position="1"/>
        <end position="19"/>
    </location>
</feature>
<evidence type="ECO:0000313" key="2">
    <source>
        <dbReference type="EMBL" id="MBW74814.1"/>
    </source>
</evidence>
<organism evidence="2">
    <name type="scientific">Anopheles darlingi</name>
    <name type="common">Mosquito</name>
    <dbReference type="NCBI Taxonomy" id="43151"/>
    <lineage>
        <taxon>Eukaryota</taxon>
        <taxon>Metazoa</taxon>
        <taxon>Ecdysozoa</taxon>
        <taxon>Arthropoda</taxon>
        <taxon>Hexapoda</taxon>
        <taxon>Insecta</taxon>
        <taxon>Pterygota</taxon>
        <taxon>Neoptera</taxon>
        <taxon>Endopterygota</taxon>
        <taxon>Diptera</taxon>
        <taxon>Nematocera</taxon>
        <taxon>Culicoidea</taxon>
        <taxon>Culicidae</taxon>
        <taxon>Anophelinae</taxon>
        <taxon>Anopheles</taxon>
    </lineage>
</organism>
<reference evidence="2" key="1">
    <citation type="submission" date="2018-01" db="EMBL/GenBank/DDBJ databases">
        <title>An insight into the sialome of Amazonian anophelines.</title>
        <authorList>
            <person name="Ribeiro J.M."/>
            <person name="Scarpassa V."/>
            <person name="Calvo E."/>
        </authorList>
    </citation>
    <scope>NUCLEOTIDE SEQUENCE</scope>
</reference>
<sequence>MKMVLDLFLSAIHVNRTLCVMAGGAAERTVPSSFPLGVCVRLWVTCGCGDAKKCYTLCLFQPTIAIDTQVCCRIIYERLVRGSLEPRTDGSGVAAVAG</sequence>
<dbReference type="EMBL" id="GGFL01010636">
    <property type="protein sequence ID" value="MBW74814.1"/>
    <property type="molecule type" value="Transcribed_RNA"/>
</dbReference>
<name>A0A2M4DB54_ANODA</name>
<evidence type="ECO:0000256" key="1">
    <source>
        <dbReference type="SAM" id="SignalP"/>
    </source>
</evidence>
<accession>A0A2M4DB54</accession>
<keyword evidence="1" id="KW-0732">Signal</keyword>